<dbReference type="PIRSF" id="PIRSF029171">
    <property type="entry name" value="Esterase_LipA"/>
    <property type="match status" value="1"/>
</dbReference>
<dbReference type="InterPro" id="IPR005152">
    <property type="entry name" value="Lipase_secreted"/>
</dbReference>
<organism evidence="1 2">
    <name type="scientific">Nocardia stercoris</name>
    <dbReference type="NCBI Taxonomy" id="2483361"/>
    <lineage>
        <taxon>Bacteria</taxon>
        <taxon>Bacillati</taxon>
        <taxon>Actinomycetota</taxon>
        <taxon>Actinomycetes</taxon>
        <taxon>Mycobacteriales</taxon>
        <taxon>Nocardiaceae</taxon>
        <taxon>Nocardia</taxon>
    </lineage>
</organism>
<dbReference type="EMBL" id="RFFH01000029">
    <property type="protein sequence ID" value="RMI27854.1"/>
    <property type="molecule type" value="Genomic_DNA"/>
</dbReference>
<sequence>MRGARVPKPGDDEFYSAPDGFEKLATGAVIRVRPVRIGLFGVIPQRVSAWQLLYRTQDLDGRPEVAVTTVLAPHGARPWGRPLLSFQCAIDAVAPQCLPSYALRQGARVIGALPQLELPQIGAALERGWLVSVPDHGGTAGRFGVPREPGYRALDAVRATIGHLGLDESNPVALGGYSGGGLATVWAAEVAGDYAPELNLVGAVAGSPVGDPGATLVRLQGTVFAGFPAVFVAGLCKAYPELDRRVRAGLSPEYAARLDRAARLATLPLLARFARSDVDRHITGGLRAFLATPQVATVIDDIRPGVVAPKLPLLVFQAVHDEVIDERDIAGLVDRYRAGGADVDYLRDRLGLHTPLQFAGTPLLLDWLADRLTGQQIAGHTRTVVSIGFDRRTARGQRRFAATVGRMLTGRPLRDRGTAAAPARIRRLRSRPVAS</sequence>
<protein>
    <submittedName>
        <fullName evidence="1">Lipase</fullName>
    </submittedName>
</protein>
<dbReference type="PANTHER" id="PTHR34853:SF1">
    <property type="entry name" value="LIPASE 5"/>
    <property type="match status" value="1"/>
</dbReference>
<comment type="caution">
    <text evidence="1">The sequence shown here is derived from an EMBL/GenBank/DDBJ whole genome shotgun (WGS) entry which is preliminary data.</text>
</comment>
<dbReference type="GO" id="GO:0016042">
    <property type="term" value="P:lipid catabolic process"/>
    <property type="evidence" value="ECO:0007669"/>
    <property type="project" value="InterPro"/>
</dbReference>
<name>A0A3M2KS85_9NOCA</name>
<dbReference type="Gene3D" id="3.40.50.1820">
    <property type="entry name" value="alpha/beta hydrolase"/>
    <property type="match status" value="1"/>
</dbReference>
<evidence type="ECO:0000313" key="1">
    <source>
        <dbReference type="EMBL" id="RMI27854.1"/>
    </source>
</evidence>
<dbReference type="SUPFAM" id="SSF53474">
    <property type="entry name" value="alpha/beta-Hydrolases"/>
    <property type="match status" value="1"/>
</dbReference>
<dbReference type="Proteomes" id="UP000279275">
    <property type="component" value="Unassembled WGS sequence"/>
</dbReference>
<dbReference type="AlphaFoldDB" id="A0A3M2KS85"/>
<dbReference type="OrthoDB" id="9798122at2"/>
<reference evidence="1 2" key="1">
    <citation type="submission" date="2018-10" db="EMBL/GenBank/DDBJ databases">
        <title>Isolation from cow dung.</title>
        <authorList>
            <person name="Ling L."/>
        </authorList>
    </citation>
    <scope>NUCLEOTIDE SEQUENCE [LARGE SCALE GENOMIC DNA]</scope>
    <source>
        <strain evidence="1 2">NEAU-LL90</strain>
    </source>
</reference>
<dbReference type="GO" id="GO:0004806">
    <property type="term" value="F:triacylglycerol lipase activity"/>
    <property type="evidence" value="ECO:0007669"/>
    <property type="project" value="InterPro"/>
</dbReference>
<proteinExistence type="predicted"/>
<dbReference type="RefSeq" id="WP_122192002.1">
    <property type="nucleotide sequence ID" value="NZ_RFFH01000029.1"/>
</dbReference>
<keyword evidence="2" id="KW-1185">Reference proteome</keyword>
<dbReference type="Gene3D" id="1.10.260.130">
    <property type="match status" value="1"/>
</dbReference>
<dbReference type="Pfam" id="PF03583">
    <property type="entry name" value="LIP"/>
    <property type="match status" value="1"/>
</dbReference>
<dbReference type="InterPro" id="IPR029058">
    <property type="entry name" value="AB_hydrolase_fold"/>
</dbReference>
<accession>A0A3M2KS85</accession>
<evidence type="ECO:0000313" key="2">
    <source>
        <dbReference type="Proteomes" id="UP000279275"/>
    </source>
</evidence>
<gene>
    <name evidence="1" type="ORF">EBN03_32470</name>
</gene>
<dbReference type="PANTHER" id="PTHR34853">
    <property type="match status" value="1"/>
</dbReference>